<feature type="transmembrane region" description="Helical" evidence="1">
    <location>
        <begin position="247"/>
        <end position="266"/>
    </location>
</feature>
<dbReference type="PaxDb" id="44689-DDB0203805"/>
<dbReference type="OMA" id="LVFYWIH"/>
<feature type="transmembrane region" description="Helical" evidence="1">
    <location>
        <begin position="138"/>
        <end position="159"/>
    </location>
</feature>
<keyword evidence="1" id="KW-0812">Transmembrane</keyword>
<dbReference type="FunCoup" id="Q559B0">
    <property type="interactions" value="435"/>
</dbReference>
<proteinExistence type="predicted"/>
<feature type="transmembrane region" description="Helical" evidence="1">
    <location>
        <begin position="179"/>
        <end position="199"/>
    </location>
</feature>
<gene>
    <name evidence="2" type="ORF">DDB_G0272923</name>
</gene>
<name>Q559B0_DICDI</name>
<evidence type="ECO:0008006" key="4">
    <source>
        <dbReference type="Google" id="ProtNLM"/>
    </source>
</evidence>
<dbReference type="Proteomes" id="UP000002195">
    <property type="component" value="Unassembled WGS sequence"/>
</dbReference>
<dbReference type="dictyBase" id="DDB_G0272923"/>
<sequence length="362" mass="41577">MPRYFYIFNETTYDMDLKLAYVSFKDPFSKIRISFCILFFIISFASLYFGKRSYDIRKKPTFFTVIAIIDSISSALKVLVLGTEFIKPTSFIQIGISSFIFNFNYILVHISVSALVFYWIHKYHDHIKKQSKSWSSMFICVIFLMFNTFGILVCFVYAYCEANRLCDSQFYRSTTYIVNIIYFLADVCYAGSLFVYGFLIGKNHKKSMGILVCSIALGVTFLYNAVELFTTAFISSLNEVQSMLFDITDLLNIIIIYLCVIGIVHFDTEVKVRYLKKLEVPNPDKEENISNSHYIQNINKITNGDFNYNNNNNNINNNNNNNLHRHQNHTGGAGGISPISIFNNGNNNNINNNNNNNGKTAI</sequence>
<organism evidence="2 3">
    <name type="scientific">Dictyostelium discoideum</name>
    <name type="common">Social amoeba</name>
    <dbReference type="NCBI Taxonomy" id="44689"/>
    <lineage>
        <taxon>Eukaryota</taxon>
        <taxon>Amoebozoa</taxon>
        <taxon>Evosea</taxon>
        <taxon>Eumycetozoa</taxon>
        <taxon>Dictyostelia</taxon>
        <taxon>Dictyosteliales</taxon>
        <taxon>Dictyosteliaceae</taxon>
        <taxon>Dictyostelium</taxon>
    </lineage>
</organism>
<evidence type="ECO:0000313" key="2">
    <source>
        <dbReference type="EMBL" id="EAL71099.1"/>
    </source>
</evidence>
<dbReference type="eggNOG" id="ENOG502RD2H">
    <property type="taxonomic scope" value="Eukaryota"/>
</dbReference>
<comment type="caution">
    <text evidence="2">The sequence shown here is derived from an EMBL/GenBank/DDBJ whole genome shotgun (WGS) entry which is preliminary data.</text>
</comment>
<dbReference type="AlphaFoldDB" id="Q559B0"/>
<feature type="transmembrane region" description="Helical" evidence="1">
    <location>
        <begin position="62"/>
        <end position="82"/>
    </location>
</feature>
<keyword evidence="1" id="KW-1133">Transmembrane helix</keyword>
<feature type="transmembrane region" description="Helical" evidence="1">
    <location>
        <begin position="31"/>
        <end position="50"/>
    </location>
</feature>
<dbReference type="KEGG" id="ddi:DDB_G0272923"/>
<dbReference type="VEuPathDB" id="AmoebaDB:DDB_G0272923"/>
<feature type="transmembrane region" description="Helical" evidence="1">
    <location>
        <begin position="94"/>
        <end position="118"/>
    </location>
</feature>
<dbReference type="HOGENOM" id="CLU_765983_0_0_1"/>
<dbReference type="InParanoid" id="Q559B0"/>
<keyword evidence="3" id="KW-1185">Reference proteome</keyword>
<feature type="transmembrane region" description="Helical" evidence="1">
    <location>
        <begin position="211"/>
        <end position="235"/>
    </location>
</feature>
<dbReference type="GeneID" id="8618585"/>
<evidence type="ECO:0000256" key="1">
    <source>
        <dbReference type="SAM" id="Phobius"/>
    </source>
</evidence>
<evidence type="ECO:0000313" key="3">
    <source>
        <dbReference type="Proteomes" id="UP000002195"/>
    </source>
</evidence>
<accession>Q559B0</accession>
<protein>
    <recommendedName>
        <fullName evidence="4">THH1/TOM1/TOM3 domain-containing protein</fullName>
    </recommendedName>
</protein>
<keyword evidence="1" id="KW-0472">Membrane</keyword>
<reference evidence="2 3" key="1">
    <citation type="journal article" date="2005" name="Nature">
        <title>The genome of the social amoeba Dictyostelium discoideum.</title>
        <authorList>
            <consortium name="The Dictyostelium discoideum Sequencing Consortium"/>
            <person name="Eichinger L."/>
            <person name="Pachebat J.A."/>
            <person name="Glockner G."/>
            <person name="Rajandream M.A."/>
            <person name="Sucgang R."/>
            <person name="Berriman M."/>
            <person name="Song J."/>
            <person name="Olsen R."/>
            <person name="Szafranski K."/>
            <person name="Xu Q."/>
            <person name="Tunggal B."/>
            <person name="Kummerfeld S."/>
            <person name="Madera M."/>
            <person name="Konfortov B.A."/>
            <person name="Rivero F."/>
            <person name="Bankier A.T."/>
            <person name="Lehmann R."/>
            <person name="Hamlin N."/>
            <person name="Davies R."/>
            <person name="Gaudet P."/>
            <person name="Fey P."/>
            <person name="Pilcher K."/>
            <person name="Chen G."/>
            <person name="Saunders D."/>
            <person name="Sodergren E."/>
            <person name="Davis P."/>
            <person name="Kerhornou A."/>
            <person name="Nie X."/>
            <person name="Hall N."/>
            <person name="Anjard C."/>
            <person name="Hemphill L."/>
            <person name="Bason N."/>
            <person name="Farbrother P."/>
            <person name="Desany B."/>
            <person name="Just E."/>
            <person name="Morio T."/>
            <person name="Rost R."/>
            <person name="Churcher C."/>
            <person name="Cooper J."/>
            <person name="Haydock S."/>
            <person name="van Driessche N."/>
            <person name="Cronin A."/>
            <person name="Goodhead I."/>
            <person name="Muzny D."/>
            <person name="Mourier T."/>
            <person name="Pain A."/>
            <person name="Lu M."/>
            <person name="Harper D."/>
            <person name="Lindsay R."/>
            <person name="Hauser H."/>
            <person name="James K."/>
            <person name="Quiles M."/>
            <person name="Madan Babu M."/>
            <person name="Saito T."/>
            <person name="Buchrieser C."/>
            <person name="Wardroper A."/>
            <person name="Felder M."/>
            <person name="Thangavelu M."/>
            <person name="Johnson D."/>
            <person name="Knights A."/>
            <person name="Loulseged H."/>
            <person name="Mungall K."/>
            <person name="Oliver K."/>
            <person name="Price C."/>
            <person name="Quail M.A."/>
            <person name="Urushihara H."/>
            <person name="Hernandez J."/>
            <person name="Rabbinowitsch E."/>
            <person name="Steffen D."/>
            <person name="Sanders M."/>
            <person name="Ma J."/>
            <person name="Kohara Y."/>
            <person name="Sharp S."/>
            <person name="Simmonds M."/>
            <person name="Spiegler S."/>
            <person name="Tivey A."/>
            <person name="Sugano S."/>
            <person name="White B."/>
            <person name="Walker D."/>
            <person name="Woodward J."/>
            <person name="Winckler T."/>
            <person name="Tanaka Y."/>
            <person name="Shaulsky G."/>
            <person name="Schleicher M."/>
            <person name="Weinstock G."/>
            <person name="Rosenthal A."/>
            <person name="Cox E.C."/>
            <person name="Chisholm R.L."/>
            <person name="Gibbs R."/>
            <person name="Loomis W.F."/>
            <person name="Platzer M."/>
            <person name="Kay R.R."/>
            <person name="Williams J."/>
            <person name="Dear P.H."/>
            <person name="Noegel A.A."/>
            <person name="Barrell B."/>
            <person name="Kuspa A."/>
        </authorList>
    </citation>
    <scope>NUCLEOTIDE SEQUENCE [LARGE SCALE GENOMIC DNA]</scope>
    <source>
        <strain evidence="2 3">AX4</strain>
    </source>
</reference>
<dbReference type="EMBL" id="AAFI02000008">
    <property type="protein sequence ID" value="EAL71099.1"/>
    <property type="molecule type" value="Genomic_DNA"/>
</dbReference>
<dbReference type="RefSeq" id="XP_644906.1">
    <property type="nucleotide sequence ID" value="XM_639814.1"/>
</dbReference>